<evidence type="ECO:0000313" key="2">
    <source>
        <dbReference type="EMBL" id="MFB9103528.1"/>
    </source>
</evidence>
<protein>
    <submittedName>
        <fullName evidence="2">3-hydroxyacyl-ACP dehydratase</fullName>
    </submittedName>
</protein>
<evidence type="ECO:0000313" key="3">
    <source>
        <dbReference type="Proteomes" id="UP001589590"/>
    </source>
</evidence>
<dbReference type="Proteomes" id="UP001589590">
    <property type="component" value="Unassembled WGS sequence"/>
</dbReference>
<dbReference type="Gene3D" id="3.10.129.10">
    <property type="entry name" value="Hotdog Thioesterase"/>
    <property type="match status" value="1"/>
</dbReference>
<dbReference type="RefSeq" id="WP_336622088.1">
    <property type="nucleotide sequence ID" value="NZ_JAUFQP010000007.1"/>
</dbReference>
<dbReference type="InterPro" id="IPR054545">
    <property type="entry name" value="ApeI-like"/>
</dbReference>
<dbReference type="SUPFAM" id="SSF54637">
    <property type="entry name" value="Thioesterase/thiol ester dehydrase-isomerase"/>
    <property type="match status" value="1"/>
</dbReference>
<organism evidence="2 3">
    <name type="scientific">Algibacter miyuki</name>
    <dbReference type="NCBI Taxonomy" id="1306933"/>
    <lineage>
        <taxon>Bacteria</taxon>
        <taxon>Pseudomonadati</taxon>
        <taxon>Bacteroidota</taxon>
        <taxon>Flavobacteriia</taxon>
        <taxon>Flavobacteriales</taxon>
        <taxon>Flavobacteriaceae</taxon>
        <taxon>Algibacter</taxon>
    </lineage>
</organism>
<name>A0ABV5GVB8_9FLAO</name>
<dbReference type="Pfam" id="PF22818">
    <property type="entry name" value="ApeI-like"/>
    <property type="match status" value="1"/>
</dbReference>
<reference evidence="2 3" key="1">
    <citation type="submission" date="2024-09" db="EMBL/GenBank/DDBJ databases">
        <authorList>
            <person name="Sun Q."/>
            <person name="Mori K."/>
        </authorList>
    </citation>
    <scope>NUCLEOTIDE SEQUENCE [LARGE SCALE GENOMIC DNA]</scope>
    <source>
        <strain evidence="2 3">CECT 8300</strain>
    </source>
</reference>
<sequence>MMLIKDFYKIQATRNVDANTIHVTILLNKNHDVFNGHFPGNPITPGVCMIQTIKEITQDHVERNLFLQGISNVKFTALINPHINPELVLELSIIEENNTVKVKNITKFTNGTIALKCNGTFITNTELV</sequence>
<keyword evidence="3" id="KW-1185">Reference proteome</keyword>
<dbReference type="InterPro" id="IPR029069">
    <property type="entry name" value="HotDog_dom_sf"/>
</dbReference>
<proteinExistence type="predicted"/>
<gene>
    <name evidence="2" type="ORF">ACFFU1_01350</name>
</gene>
<comment type="caution">
    <text evidence="2">The sequence shown here is derived from an EMBL/GenBank/DDBJ whole genome shotgun (WGS) entry which is preliminary data.</text>
</comment>
<evidence type="ECO:0000259" key="1">
    <source>
        <dbReference type="Pfam" id="PF22818"/>
    </source>
</evidence>
<accession>A0ABV5GVB8</accession>
<feature type="domain" description="ApeI dehydratase-like" evidence="1">
    <location>
        <begin position="15"/>
        <end position="102"/>
    </location>
</feature>
<dbReference type="EMBL" id="JBHMFA010000001">
    <property type="protein sequence ID" value="MFB9103528.1"/>
    <property type="molecule type" value="Genomic_DNA"/>
</dbReference>